<evidence type="ECO:0000313" key="3">
    <source>
        <dbReference type="EMBL" id="KAG9389527.1"/>
    </source>
</evidence>
<evidence type="ECO:0000256" key="1">
    <source>
        <dbReference type="SAM" id="Coils"/>
    </source>
</evidence>
<keyword evidence="4" id="KW-1185">Reference proteome</keyword>
<evidence type="ECO:0000256" key="2">
    <source>
        <dbReference type="SAM" id="MobiDB-lite"/>
    </source>
</evidence>
<protein>
    <submittedName>
        <fullName evidence="3">Chromosome partition protein Smc</fullName>
    </submittedName>
</protein>
<proteinExistence type="predicted"/>
<feature type="coiled-coil region" evidence="1">
    <location>
        <begin position="106"/>
        <end position="169"/>
    </location>
</feature>
<reference evidence="3" key="1">
    <citation type="submission" date="2021-05" db="EMBL/GenBank/DDBJ databases">
        <title>A free-living protist that lacks canonical eukaryotic 1 DNA replication and segregation systems.</title>
        <authorList>
            <person name="Salas-Leiva D.E."/>
            <person name="Tromer E.C."/>
            <person name="Curtis B.A."/>
            <person name="Jerlstrom-Hultqvist J."/>
            <person name="Kolisko M."/>
            <person name="Yi Z."/>
            <person name="Salas-Leiva J.S."/>
            <person name="Gallot-Lavallee L."/>
            <person name="Kops G.J.P.L."/>
            <person name="Archibald J.M."/>
            <person name="Simpson A.G.B."/>
            <person name="Roger A.J."/>
        </authorList>
    </citation>
    <scope>NUCLEOTIDE SEQUENCE</scope>
    <source>
        <strain evidence="3">BICM</strain>
    </source>
</reference>
<dbReference type="EMBL" id="JAHDYR010000069">
    <property type="protein sequence ID" value="KAG9389527.1"/>
    <property type="molecule type" value="Genomic_DNA"/>
</dbReference>
<organism evidence="3 4">
    <name type="scientific">Carpediemonas membranifera</name>
    <dbReference type="NCBI Taxonomy" id="201153"/>
    <lineage>
        <taxon>Eukaryota</taxon>
        <taxon>Metamonada</taxon>
        <taxon>Carpediemonas-like organisms</taxon>
        <taxon>Carpediemonas</taxon>
    </lineage>
</organism>
<accession>A0A8J6E0M3</accession>
<dbReference type="Proteomes" id="UP000717585">
    <property type="component" value="Unassembled WGS sequence"/>
</dbReference>
<evidence type="ECO:0000313" key="4">
    <source>
        <dbReference type="Proteomes" id="UP000717585"/>
    </source>
</evidence>
<name>A0A8J6E0M3_9EUKA</name>
<feature type="compositionally biased region" description="Polar residues" evidence="2">
    <location>
        <begin position="1"/>
        <end position="16"/>
    </location>
</feature>
<keyword evidence="1" id="KW-0175">Coiled coil</keyword>
<sequence length="476" mass="52882">MAAQLGTQGPSENNPAFNIPDYSMGPPESDEEEPGVLSLHELDRASPPQSVAGFSSTMPRDIARSYMTRATPDDISSKMYFKTLDTENRLLRTQLGRYRSVEGEYHQQLEAEKTAHAQTKREYEAKHTRAVRTLERRVQESESAASTRIAELEAEVSRLNEALAEQRDQRGQTEASLQTNASTISDCTKLALALTDGVRALQRETLPSFNPASVNPAPLVELADSSSDSDFARVMVNLSQSLGLLKLTVETKIKTGVIIRDQIREDLKTAQKAETSVRAELTSAKEKTVALCAKHDADKRQFQTEFEQLTRLYERDRVAMAKELRKATEELEAATAAKDDAVRDANEAMAKTERVKSEMEALTVSHEGDSGARARLLAELDSTRAQRDKLQLEINGLKSSQKYSHTGSRGLEDMVDRLNRQVTTLTEDNARLAEAAKGLRLARRREASARSSGAFMCRGDEDEMAARMLTETLRSR</sequence>
<feature type="region of interest" description="Disordered" evidence="2">
    <location>
        <begin position="1"/>
        <end position="56"/>
    </location>
</feature>
<feature type="compositionally biased region" description="Polar residues" evidence="2">
    <location>
        <begin position="47"/>
        <end position="56"/>
    </location>
</feature>
<gene>
    <name evidence="3" type="ORF">J8273_8820</name>
</gene>
<feature type="coiled-coil region" evidence="1">
    <location>
        <begin position="317"/>
        <end position="435"/>
    </location>
</feature>
<comment type="caution">
    <text evidence="3">The sequence shown here is derived from an EMBL/GenBank/DDBJ whole genome shotgun (WGS) entry which is preliminary data.</text>
</comment>
<dbReference type="AlphaFoldDB" id="A0A8J6E0M3"/>